<dbReference type="InterPro" id="IPR014036">
    <property type="entry name" value="DeoR-like_C"/>
</dbReference>
<dbReference type="InterPro" id="IPR036388">
    <property type="entry name" value="WH-like_DNA-bd_sf"/>
</dbReference>
<dbReference type="InterPro" id="IPR001034">
    <property type="entry name" value="DeoR_HTH"/>
</dbReference>
<dbReference type="SMART" id="SM01134">
    <property type="entry name" value="DeoRC"/>
    <property type="match status" value="1"/>
</dbReference>
<dbReference type="PROSITE" id="PS51000">
    <property type="entry name" value="HTH_DEOR_2"/>
    <property type="match status" value="1"/>
</dbReference>
<dbReference type="Gene3D" id="3.40.50.1360">
    <property type="match status" value="1"/>
</dbReference>
<dbReference type="Gene3D" id="1.10.10.10">
    <property type="entry name" value="Winged helix-like DNA-binding domain superfamily/Winged helix DNA-binding domain"/>
    <property type="match status" value="1"/>
</dbReference>
<evidence type="ECO:0000313" key="6">
    <source>
        <dbReference type="Proteomes" id="UP000198734"/>
    </source>
</evidence>
<evidence type="ECO:0000256" key="3">
    <source>
        <dbReference type="ARBA" id="ARBA00023163"/>
    </source>
</evidence>
<dbReference type="Pfam" id="PF00455">
    <property type="entry name" value="DeoRC"/>
    <property type="match status" value="1"/>
</dbReference>
<keyword evidence="6" id="KW-1185">Reference proteome</keyword>
<dbReference type="SMART" id="SM00420">
    <property type="entry name" value="HTH_DEOR"/>
    <property type="match status" value="1"/>
</dbReference>
<dbReference type="EMBL" id="FOXU01000004">
    <property type="protein sequence ID" value="SFQ52673.1"/>
    <property type="molecule type" value="Genomic_DNA"/>
</dbReference>
<dbReference type="InterPro" id="IPR050313">
    <property type="entry name" value="Carb_Metab_HTH_regulators"/>
</dbReference>
<dbReference type="Proteomes" id="UP000198734">
    <property type="component" value="Unassembled WGS sequence"/>
</dbReference>
<evidence type="ECO:0000259" key="4">
    <source>
        <dbReference type="PROSITE" id="PS51000"/>
    </source>
</evidence>
<evidence type="ECO:0000313" key="5">
    <source>
        <dbReference type="EMBL" id="SFQ52673.1"/>
    </source>
</evidence>
<gene>
    <name evidence="5" type="ORF">SAMN05421670_2491</name>
</gene>
<dbReference type="GO" id="GO:0003677">
    <property type="term" value="F:DNA binding"/>
    <property type="evidence" value="ECO:0007669"/>
    <property type="project" value="UniProtKB-KW"/>
</dbReference>
<accession>A0A1I5Z853</accession>
<feature type="domain" description="HTH deoR-type" evidence="4">
    <location>
        <begin position="31"/>
        <end position="86"/>
    </location>
</feature>
<dbReference type="InterPro" id="IPR018356">
    <property type="entry name" value="Tscrpt_reg_HTH_DeoR_CS"/>
</dbReference>
<reference evidence="6" key="1">
    <citation type="submission" date="2016-10" db="EMBL/GenBank/DDBJ databases">
        <authorList>
            <person name="Varghese N."/>
            <person name="Submissions S."/>
        </authorList>
    </citation>
    <scope>NUCLEOTIDE SEQUENCE [LARGE SCALE GENOMIC DNA]</scope>
    <source>
        <strain evidence="6">DSM 11706</strain>
    </source>
</reference>
<dbReference type="PANTHER" id="PTHR30363">
    <property type="entry name" value="HTH-TYPE TRANSCRIPTIONAL REGULATOR SRLR-RELATED"/>
    <property type="match status" value="1"/>
</dbReference>
<keyword evidence="3" id="KW-0804">Transcription</keyword>
<dbReference type="SUPFAM" id="SSF46785">
    <property type="entry name" value="Winged helix' DNA-binding domain"/>
    <property type="match status" value="1"/>
</dbReference>
<dbReference type="PROSITE" id="PS00894">
    <property type="entry name" value="HTH_DEOR_1"/>
    <property type="match status" value="1"/>
</dbReference>
<evidence type="ECO:0000256" key="2">
    <source>
        <dbReference type="ARBA" id="ARBA00023125"/>
    </source>
</evidence>
<keyword evidence="1" id="KW-0805">Transcription regulation</keyword>
<dbReference type="AlphaFoldDB" id="A0A1I5Z853"/>
<dbReference type="InterPro" id="IPR036390">
    <property type="entry name" value="WH_DNA-bd_sf"/>
</dbReference>
<organism evidence="5 6">
    <name type="scientific">Psychrobacillus psychrotolerans</name>
    <dbReference type="NCBI Taxonomy" id="126156"/>
    <lineage>
        <taxon>Bacteria</taxon>
        <taxon>Bacillati</taxon>
        <taxon>Bacillota</taxon>
        <taxon>Bacilli</taxon>
        <taxon>Bacillales</taxon>
        <taxon>Bacillaceae</taxon>
        <taxon>Psychrobacillus</taxon>
    </lineage>
</organism>
<protein>
    <submittedName>
        <fullName evidence="5">Transcriptional regulator, DeoR family</fullName>
    </submittedName>
</protein>
<dbReference type="Pfam" id="PF08220">
    <property type="entry name" value="HTH_DeoR"/>
    <property type="match status" value="1"/>
</dbReference>
<keyword evidence="2" id="KW-0238">DNA-binding</keyword>
<evidence type="ECO:0000256" key="1">
    <source>
        <dbReference type="ARBA" id="ARBA00023015"/>
    </source>
</evidence>
<dbReference type="PRINTS" id="PR00037">
    <property type="entry name" value="HTHLACR"/>
</dbReference>
<dbReference type="STRING" id="126156.SAMN05421670_2491"/>
<dbReference type="PANTHER" id="PTHR30363:SF56">
    <property type="entry name" value="TRANSCRIPTIONAL REGULATOR, DEOR FAMILY"/>
    <property type="match status" value="1"/>
</dbReference>
<dbReference type="InterPro" id="IPR037171">
    <property type="entry name" value="NagB/RpiA_transferase-like"/>
</dbReference>
<proteinExistence type="predicted"/>
<dbReference type="SUPFAM" id="SSF100950">
    <property type="entry name" value="NagB/RpiA/CoA transferase-like"/>
    <property type="match status" value="1"/>
</dbReference>
<sequence length="278" mass="31431">MFVIELNYEFRYYLFNRNLTLFKKAVDYLLTNERHAYILKKLEKKHTVKIQELVDETAASESTIRRDLTELESQQKLERVFGGAILTRNNLIEQSVTDKSTQNLAEKIHVAQAAAELIKEGDSVYLDAGTTTFQMIPFLQNKNLLVVTNGLTLVDALKDYGITTYLTGGLFKSKTSAFVGSQTAQAMKNYRFDICFLGVNGLHEQYGYTTPDPEEAAIKLLASSLSRKTFVLADHSKINQVSFAKIMDLEKAELIIDSIPAETLDIFRKKTSVKVVHE</sequence>
<dbReference type="GO" id="GO:0003700">
    <property type="term" value="F:DNA-binding transcription factor activity"/>
    <property type="evidence" value="ECO:0007669"/>
    <property type="project" value="InterPro"/>
</dbReference>
<name>A0A1I5Z853_9BACI</name>